<organism evidence="4 5">
    <name type="scientific">Neolewinella agarilytica</name>
    <dbReference type="NCBI Taxonomy" id="478744"/>
    <lineage>
        <taxon>Bacteria</taxon>
        <taxon>Pseudomonadati</taxon>
        <taxon>Bacteroidota</taxon>
        <taxon>Saprospiria</taxon>
        <taxon>Saprospirales</taxon>
        <taxon>Lewinellaceae</taxon>
        <taxon>Neolewinella</taxon>
    </lineage>
</organism>
<reference evidence="5" key="1">
    <citation type="submission" date="2016-10" db="EMBL/GenBank/DDBJ databases">
        <authorList>
            <person name="Varghese N."/>
            <person name="Submissions S."/>
        </authorList>
    </citation>
    <scope>NUCLEOTIDE SEQUENCE [LARGE SCALE GENOMIC DNA]</scope>
    <source>
        <strain evidence="5">DSM 24740</strain>
    </source>
</reference>
<feature type="domain" description="Endo-acting ulvan lyase beta-trefoil" evidence="3">
    <location>
        <begin position="458"/>
        <end position="589"/>
    </location>
</feature>
<dbReference type="Gene3D" id="2.60.40.10">
    <property type="entry name" value="Immunoglobulins"/>
    <property type="match status" value="1"/>
</dbReference>
<protein>
    <submittedName>
        <fullName evidence="4">Por secretion system C-terminal sorting domain-containing protein</fullName>
    </submittedName>
</protein>
<dbReference type="InParanoid" id="A0A1H9D897"/>
<keyword evidence="1" id="KW-0732">Signal</keyword>
<dbReference type="EMBL" id="FOFB01000005">
    <property type="protein sequence ID" value="SEQ09696.1"/>
    <property type="molecule type" value="Genomic_DNA"/>
</dbReference>
<dbReference type="InterPro" id="IPR013783">
    <property type="entry name" value="Ig-like_fold"/>
</dbReference>
<evidence type="ECO:0000256" key="1">
    <source>
        <dbReference type="SAM" id="SignalP"/>
    </source>
</evidence>
<sequence>MFKNIRNMKTPFSRLLLLFFTLFSFFLAAQDSPPSDDIFRLQNVATGEFLTAASGSSQPVTMSNSGDAQNTYWSFIESGAYYNIDSESVSGGTGILRAPGAGGPGGAYVVVSTLKAPPAADTDKTWTIYHNATDDTYRFESRTAGRFLYQEVNGTVTHISVSDTDDRSNWKLIPLVQNPVGGIAPDEDTNPDLSCPASGEFQNDNTREVDIPDAVNVGVADDRTCYSDYSESSVYGQTWGVYNITNNSNHWDAPNTLQPRIERSLSRSVATGVGSYAKFTGTLRILEVGDTDGTNQDGSYLMQTKGKHTGGGGPADPAICLYLAMPVYGDDGNGNQVQVSFNIVREQINYRGGSGADGRSIVFLKNVAKNEIVDIELEVGFREDPNDPNLKVHYSDAVIGGEAFNWNIPEPERGLESGIRYGVYRVRGGRAQMRWANTTYEKVEVADNPDLVISGDCFNLINVETGQFLTAAGGSTQPVTMSNSGDAQNTHWSFVESGAFYNIDSQSESGGTGILRAPGAGGPGGAYVIVSTLKPPPAADTDKTWTIHFDDANDTYRFESRTAGRYLYHNEDGTVTHSAALATDNRSVWQATSCSVALPLDFISFSAEKIKTGNQLNWEIGNQTDNSHFEILRGSDLSDFQSIGRVEDEAGRNDYQFLDTRVANQTLYYKIKQVDIDGRFSFSNIISMESGPESLVLYPNPVGQNEYFNIESQKGYEIFNSKGILLKSGTEKIIKMDLAKGVYFVKQNGSSRVKKFIVH</sequence>
<dbReference type="OrthoDB" id="1415098at2"/>
<evidence type="ECO:0000259" key="2">
    <source>
        <dbReference type="Pfam" id="PF22826"/>
    </source>
</evidence>
<gene>
    <name evidence="4" type="ORF">SAMN05444359_105188</name>
</gene>
<evidence type="ECO:0000313" key="5">
    <source>
        <dbReference type="Proteomes" id="UP000199021"/>
    </source>
</evidence>
<dbReference type="InterPro" id="IPR026444">
    <property type="entry name" value="Secre_tail"/>
</dbReference>
<feature type="domain" description="Endo-acting ulvan lyase beta-trefoil" evidence="3">
    <location>
        <begin position="39"/>
        <end position="170"/>
    </location>
</feature>
<accession>A0A1H9D897</accession>
<evidence type="ECO:0000313" key="4">
    <source>
        <dbReference type="EMBL" id="SEQ09696.1"/>
    </source>
</evidence>
<feature type="signal peptide" evidence="1">
    <location>
        <begin position="1"/>
        <end position="29"/>
    </location>
</feature>
<dbReference type="Pfam" id="PF24208">
    <property type="entry name" value="Beta-tre_PLH30"/>
    <property type="match status" value="2"/>
</dbReference>
<feature type="chain" id="PRO_5011743662" evidence="1">
    <location>
        <begin position="30"/>
        <end position="759"/>
    </location>
</feature>
<evidence type="ECO:0000259" key="3">
    <source>
        <dbReference type="Pfam" id="PF24208"/>
    </source>
</evidence>
<dbReference type="InterPro" id="IPR054591">
    <property type="entry name" value="PL28"/>
</dbReference>
<dbReference type="Pfam" id="PF22826">
    <property type="entry name" value="PL28"/>
    <property type="match status" value="1"/>
</dbReference>
<dbReference type="STRING" id="478744.SAMN05444359_105188"/>
<dbReference type="SUPFAM" id="SSF50370">
    <property type="entry name" value="Ricin B-like lectins"/>
    <property type="match status" value="2"/>
</dbReference>
<name>A0A1H9D897_9BACT</name>
<proteinExistence type="predicted"/>
<dbReference type="InterPro" id="IPR057036">
    <property type="entry name" value="Beta-tre_PLH30"/>
</dbReference>
<feature type="domain" description="PL28 ulvan lyase" evidence="2">
    <location>
        <begin position="184"/>
        <end position="444"/>
    </location>
</feature>
<dbReference type="Proteomes" id="UP000199021">
    <property type="component" value="Unassembled WGS sequence"/>
</dbReference>
<dbReference type="AlphaFoldDB" id="A0A1H9D897"/>
<keyword evidence="5" id="KW-1185">Reference proteome</keyword>
<dbReference type="NCBIfam" id="TIGR04183">
    <property type="entry name" value="Por_Secre_tail"/>
    <property type="match status" value="1"/>
</dbReference>
<dbReference type="Gene3D" id="2.80.10.50">
    <property type="match status" value="2"/>
</dbReference>
<dbReference type="InterPro" id="IPR035992">
    <property type="entry name" value="Ricin_B-like_lectins"/>
</dbReference>